<gene>
    <name evidence="2" type="ORF">DUNSADRAFT_6965</name>
</gene>
<comment type="caution">
    <text evidence="2">The sequence shown here is derived from an EMBL/GenBank/DDBJ whole genome shotgun (WGS) entry which is preliminary data.</text>
</comment>
<feature type="compositionally biased region" description="Low complexity" evidence="1">
    <location>
        <begin position="289"/>
        <end position="301"/>
    </location>
</feature>
<evidence type="ECO:0000313" key="2">
    <source>
        <dbReference type="EMBL" id="KAF5835739.1"/>
    </source>
</evidence>
<evidence type="ECO:0000256" key="1">
    <source>
        <dbReference type="SAM" id="MobiDB-lite"/>
    </source>
</evidence>
<feature type="region of interest" description="Disordered" evidence="1">
    <location>
        <begin position="112"/>
        <end position="144"/>
    </location>
</feature>
<feature type="region of interest" description="Disordered" evidence="1">
    <location>
        <begin position="340"/>
        <end position="386"/>
    </location>
</feature>
<accession>A0ABQ7GMA2</accession>
<dbReference type="Gene3D" id="3.30.110.60">
    <property type="entry name" value="YhbY-like"/>
    <property type="match status" value="1"/>
</dbReference>
<sequence>MLGHKRVCALFHVKAFRTNDVQPNKHLNTFKYTAVFSDIWISPTNTHNSTPRCSRNQVQICIQIQEMRHMRMQPCQQLGGLQGPLQSCPIHHTSRRVKQHCPTTISGRLGTMHAQTKQPHTSRLASSLQAGPGPSSAALQEGSTSLVEQQFSGPELDLLWSSVPRAFLKLGKSGAQESHARSLMELLPAHKIVKVQLNGNPRGAQEIGRRLATMANANLLAVQGPHMLFALASCHPDQLLELAQSSKQKQAAYHQKRLQARLEAESAQPGDVIQGRQQHSRGLTGNGSQGKAASSSSGSNNSERETGINKLISKVSSNKGGMSRRALQKEWDDLENAIYQSEIAETESEAQQPRSGSTKGPATPILSKSSKQGRGAADGKRGYRSH</sequence>
<dbReference type="InterPro" id="IPR035920">
    <property type="entry name" value="YhbY-like_sf"/>
</dbReference>
<feature type="compositionally biased region" description="Polar residues" evidence="1">
    <location>
        <begin position="349"/>
        <end position="372"/>
    </location>
</feature>
<name>A0ABQ7GMA2_DUNSA</name>
<reference evidence="2" key="1">
    <citation type="submission" date="2017-08" db="EMBL/GenBank/DDBJ databases">
        <authorList>
            <person name="Polle J.E."/>
            <person name="Barry K."/>
            <person name="Cushman J."/>
            <person name="Schmutz J."/>
            <person name="Tran D."/>
            <person name="Hathwaick L.T."/>
            <person name="Yim W.C."/>
            <person name="Jenkins J."/>
            <person name="Mckie-Krisberg Z.M."/>
            <person name="Prochnik S."/>
            <person name="Lindquist E."/>
            <person name="Dockter R.B."/>
            <person name="Adam C."/>
            <person name="Molina H."/>
            <person name="Bunkerborg J."/>
            <person name="Jin E."/>
            <person name="Buchheim M."/>
            <person name="Magnuson J."/>
        </authorList>
    </citation>
    <scope>NUCLEOTIDE SEQUENCE</scope>
    <source>
        <strain evidence="2">CCAP 19/18</strain>
    </source>
</reference>
<evidence type="ECO:0000313" key="3">
    <source>
        <dbReference type="Proteomes" id="UP000815325"/>
    </source>
</evidence>
<dbReference type="Proteomes" id="UP000815325">
    <property type="component" value="Unassembled WGS sequence"/>
</dbReference>
<protein>
    <submittedName>
        <fullName evidence="2">Uncharacterized protein</fullName>
    </submittedName>
</protein>
<keyword evidence="3" id="KW-1185">Reference proteome</keyword>
<feature type="region of interest" description="Disordered" evidence="1">
    <location>
        <begin position="263"/>
        <end position="305"/>
    </location>
</feature>
<dbReference type="EMBL" id="MU069691">
    <property type="protein sequence ID" value="KAF5835739.1"/>
    <property type="molecule type" value="Genomic_DNA"/>
</dbReference>
<feature type="compositionally biased region" description="Basic and acidic residues" evidence="1">
    <location>
        <begin position="377"/>
        <end position="386"/>
    </location>
</feature>
<feature type="compositionally biased region" description="Polar residues" evidence="1">
    <location>
        <begin position="113"/>
        <end position="129"/>
    </location>
</feature>
<organism evidence="2 3">
    <name type="scientific">Dunaliella salina</name>
    <name type="common">Green alga</name>
    <name type="synonym">Protococcus salinus</name>
    <dbReference type="NCBI Taxonomy" id="3046"/>
    <lineage>
        <taxon>Eukaryota</taxon>
        <taxon>Viridiplantae</taxon>
        <taxon>Chlorophyta</taxon>
        <taxon>core chlorophytes</taxon>
        <taxon>Chlorophyceae</taxon>
        <taxon>CS clade</taxon>
        <taxon>Chlamydomonadales</taxon>
        <taxon>Dunaliellaceae</taxon>
        <taxon>Dunaliella</taxon>
    </lineage>
</organism>
<proteinExistence type="predicted"/>